<sequence>MPNLKIVAAAVETQPKTLAPGITKPTKTEACRCTQPQIESRLHRGLAIFATQLFTRGVTRSVVLSASTSPPDR</sequence>
<protein>
    <submittedName>
        <fullName evidence="1">Uncharacterized protein</fullName>
    </submittedName>
</protein>
<comment type="caution">
    <text evidence="1">The sequence shown here is derived from an EMBL/GenBank/DDBJ whole genome shotgun (WGS) entry which is preliminary data.</text>
</comment>
<dbReference type="Proteomes" id="UP001147752">
    <property type="component" value="Unassembled WGS sequence"/>
</dbReference>
<dbReference type="AlphaFoldDB" id="A0A9W9VC33"/>
<proteinExistence type="predicted"/>
<accession>A0A9W9VC33</accession>
<reference evidence="1" key="1">
    <citation type="submission" date="2022-12" db="EMBL/GenBank/DDBJ databases">
        <authorList>
            <person name="Petersen C."/>
        </authorList>
    </citation>
    <scope>NUCLEOTIDE SEQUENCE</scope>
    <source>
        <strain evidence="1">IBT 3081</strain>
    </source>
</reference>
<dbReference type="GeneID" id="81464123"/>
<keyword evidence="2" id="KW-1185">Reference proteome</keyword>
<dbReference type="EMBL" id="JAPZBT010000002">
    <property type="protein sequence ID" value="KAJ5375204.1"/>
    <property type="molecule type" value="Genomic_DNA"/>
</dbReference>
<evidence type="ECO:0000313" key="2">
    <source>
        <dbReference type="Proteomes" id="UP001147752"/>
    </source>
</evidence>
<gene>
    <name evidence="1" type="ORF">N7517_007210</name>
</gene>
<evidence type="ECO:0000313" key="1">
    <source>
        <dbReference type="EMBL" id="KAJ5375204.1"/>
    </source>
</evidence>
<reference evidence="1" key="2">
    <citation type="journal article" date="2023" name="IMA Fungus">
        <title>Comparative genomic study of the Penicillium genus elucidates a diverse pangenome and 15 lateral gene transfer events.</title>
        <authorList>
            <person name="Petersen C."/>
            <person name="Sorensen T."/>
            <person name="Nielsen M.R."/>
            <person name="Sondergaard T.E."/>
            <person name="Sorensen J.L."/>
            <person name="Fitzpatrick D.A."/>
            <person name="Frisvad J.C."/>
            <person name="Nielsen K.L."/>
        </authorList>
    </citation>
    <scope>NUCLEOTIDE SEQUENCE</scope>
    <source>
        <strain evidence="1">IBT 3081</strain>
    </source>
</reference>
<organism evidence="1 2">
    <name type="scientific">Penicillium concentricum</name>
    <dbReference type="NCBI Taxonomy" id="293559"/>
    <lineage>
        <taxon>Eukaryota</taxon>
        <taxon>Fungi</taxon>
        <taxon>Dikarya</taxon>
        <taxon>Ascomycota</taxon>
        <taxon>Pezizomycotina</taxon>
        <taxon>Eurotiomycetes</taxon>
        <taxon>Eurotiomycetidae</taxon>
        <taxon>Eurotiales</taxon>
        <taxon>Aspergillaceae</taxon>
        <taxon>Penicillium</taxon>
    </lineage>
</organism>
<dbReference type="RefSeq" id="XP_056581190.1">
    <property type="nucleotide sequence ID" value="XM_056724940.1"/>
</dbReference>
<name>A0A9W9VC33_9EURO</name>